<evidence type="ECO:0000313" key="2">
    <source>
        <dbReference type="EMBL" id="AFK36934.1"/>
    </source>
</evidence>
<evidence type="ECO:0000256" key="1">
    <source>
        <dbReference type="SAM" id="Phobius"/>
    </source>
</evidence>
<dbReference type="AlphaFoldDB" id="I3S9J2"/>
<organism evidence="2">
    <name type="scientific">Lotus japonicus</name>
    <name type="common">Lotus corniculatus var. japonicus</name>
    <dbReference type="NCBI Taxonomy" id="34305"/>
    <lineage>
        <taxon>Eukaryota</taxon>
        <taxon>Viridiplantae</taxon>
        <taxon>Streptophyta</taxon>
        <taxon>Embryophyta</taxon>
        <taxon>Tracheophyta</taxon>
        <taxon>Spermatophyta</taxon>
        <taxon>Magnoliopsida</taxon>
        <taxon>eudicotyledons</taxon>
        <taxon>Gunneridae</taxon>
        <taxon>Pentapetalae</taxon>
        <taxon>rosids</taxon>
        <taxon>fabids</taxon>
        <taxon>Fabales</taxon>
        <taxon>Fabaceae</taxon>
        <taxon>Papilionoideae</taxon>
        <taxon>50 kb inversion clade</taxon>
        <taxon>NPAAA clade</taxon>
        <taxon>Hologalegina</taxon>
        <taxon>robinioid clade</taxon>
        <taxon>Loteae</taxon>
        <taxon>Lotus</taxon>
    </lineage>
</organism>
<name>I3S9J2_LOTJA</name>
<proteinExistence type="evidence at transcript level"/>
<protein>
    <submittedName>
        <fullName evidence="2">Uncharacterized protein</fullName>
    </submittedName>
</protein>
<keyword evidence="1" id="KW-0812">Transmembrane</keyword>
<sequence length="40" mass="4893">MGFSWQWRIFRFCNYNLFFFNARVGIIYIGICHDGNSRLE</sequence>
<keyword evidence="1" id="KW-0472">Membrane</keyword>
<feature type="transmembrane region" description="Helical" evidence="1">
    <location>
        <begin position="12"/>
        <end position="31"/>
    </location>
</feature>
<reference evidence="2" key="1">
    <citation type="submission" date="2012-05" db="EMBL/GenBank/DDBJ databases">
        <authorList>
            <person name="Krishnakumar V."/>
            <person name="Cheung F."/>
            <person name="Xiao Y."/>
            <person name="Chan A."/>
            <person name="Moskal W.A."/>
            <person name="Town C.D."/>
        </authorList>
    </citation>
    <scope>NUCLEOTIDE SEQUENCE</scope>
</reference>
<accession>I3S9J2</accession>
<keyword evidence="1" id="KW-1133">Transmembrane helix</keyword>
<dbReference type="EMBL" id="BT137139">
    <property type="protein sequence ID" value="AFK36934.1"/>
    <property type="molecule type" value="mRNA"/>
</dbReference>